<evidence type="ECO:0000259" key="4">
    <source>
        <dbReference type="Pfam" id="PF19305"/>
    </source>
</evidence>
<dbReference type="SUPFAM" id="SSF103378">
    <property type="entry name" value="2-methylcitrate dehydratase PrpD"/>
    <property type="match status" value="1"/>
</dbReference>
<dbReference type="InterPro" id="IPR045337">
    <property type="entry name" value="MmgE_PrpD_C"/>
</dbReference>
<feature type="compositionally biased region" description="Polar residues" evidence="2">
    <location>
        <begin position="81"/>
        <end position="92"/>
    </location>
</feature>
<dbReference type="InterPro" id="IPR005656">
    <property type="entry name" value="MmgE_PrpD"/>
</dbReference>
<name>A0ABR0RRP1_9EURO</name>
<proteinExistence type="inferred from homology"/>
<evidence type="ECO:0000313" key="6">
    <source>
        <dbReference type="Proteomes" id="UP001334248"/>
    </source>
</evidence>
<comment type="caution">
    <text evidence="5">The sequence shown here is derived from an EMBL/GenBank/DDBJ whole genome shotgun (WGS) entry which is preliminary data.</text>
</comment>
<evidence type="ECO:0000256" key="2">
    <source>
        <dbReference type="SAM" id="MobiDB-lite"/>
    </source>
</evidence>
<gene>
    <name evidence="5" type="ORF">PMZ80_004299</name>
</gene>
<feature type="domain" description="MmgE/PrpD N-terminal" evidence="3">
    <location>
        <begin position="123"/>
        <end position="373"/>
    </location>
</feature>
<feature type="domain" description="MmgE/PrpD C-terminal" evidence="4">
    <location>
        <begin position="400"/>
        <end position="573"/>
    </location>
</feature>
<dbReference type="Pfam" id="PF03972">
    <property type="entry name" value="MmgE_PrpD_N"/>
    <property type="match status" value="1"/>
</dbReference>
<dbReference type="Gene3D" id="1.10.4100.10">
    <property type="entry name" value="2-methylcitrate dehydratase PrpD"/>
    <property type="match status" value="1"/>
</dbReference>
<dbReference type="GeneID" id="89997748"/>
<dbReference type="InterPro" id="IPR042183">
    <property type="entry name" value="MmgE/PrpD_sf_1"/>
</dbReference>
<sequence length="603" mass="64308">MPPSESATSHAGEIHTAVQNAQKGKDASHTKETGAIPATASSTSNGLPPSKGAFDESNISSEVDRILNSINVNGFIKNGTSLPSNPAETQAPTEALHAQTEQPPKTNGTTPQVKDIPPITSILSSWISTAKPSLLTSALRTQLQECILDFIAVTASGAAIAPSSEPILKGLLNFTHSQSLPTAKGCTVATRGQSHPPHYAALLNATYGHSLDFDDTHAVSSLHAGVTAIATALAEAEHQLRNNTSTLTSDDILLAILLGYETTIRIGVALSTSSYSRGFHNTSTAGIFGAVAVLSSLRHLTPECISNAFGLAGSKAAGSMQYLANGSHNKRLHPGFAAHDAFLCVSLAEAGVIGADKIIEGDLGLLQAYTDRDRHAVDYERLTSDLGNRWEFTDSALKPYAGCRMTHSFIELADSLGSSLRDGKWSDKGASGIQSIKKIRCTMPKANMILVGQPLPNKIHPENIVDAQFSAYYQVANAVVYGGTHDMAAYDRLKDQAVREMCDKIECVVDEGMKGMSGRMDVFLVDENGEVVEVVRREMGEPLGERSHPFVREKVNEKFMGLMGPVYGEERSGEIMGVIDNIGKEGEEGSLLKLMDLVAEPEK</sequence>
<dbReference type="RefSeq" id="XP_064731382.1">
    <property type="nucleotide sequence ID" value="XM_064872724.1"/>
</dbReference>
<evidence type="ECO:0000259" key="3">
    <source>
        <dbReference type="Pfam" id="PF03972"/>
    </source>
</evidence>
<feature type="region of interest" description="Disordered" evidence="2">
    <location>
        <begin position="81"/>
        <end position="115"/>
    </location>
</feature>
<dbReference type="InterPro" id="IPR045336">
    <property type="entry name" value="MmgE_PrpD_N"/>
</dbReference>
<feature type="region of interest" description="Disordered" evidence="2">
    <location>
        <begin position="1"/>
        <end position="56"/>
    </location>
</feature>
<reference evidence="5 6" key="1">
    <citation type="journal article" date="2023" name="Res Sq">
        <title>Genomic and morphological characterization of Knufia obscura isolated from the Mars 2020 spacecraft assembly facility.</title>
        <authorList>
            <person name="Chander A.M."/>
            <person name="Teixeira M.M."/>
            <person name="Singh N.K."/>
            <person name="Williams M.P."/>
            <person name="Parker C.W."/>
            <person name="Leo P."/>
            <person name="Stajich J.E."/>
            <person name="Torok T."/>
            <person name="Tighe S."/>
            <person name="Mason C.E."/>
            <person name="Venkateswaran K."/>
        </authorList>
    </citation>
    <scope>NUCLEOTIDE SEQUENCE [LARGE SCALE GENOMIC DNA]</scope>
    <source>
        <strain evidence="5 6">CCFEE 5817</strain>
    </source>
</reference>
<dbReference type="Proteomes" id="UP001334248">
    <property type="component" value="Unassembled WGS sequence"/>
</dbReference>
<dbReference type="InterPro" id="IPR036148">
    <property type="entry name" value="MmgE/PrpD_sf"/>
</dbReference>
<dbReference type="EMBL" id="JAVHJV010000004">
    <property type="protein sequence ID" value="KAK5943292.1"/>
    <property type="molecule type" value="Genomic_DNA"/>
</dbReference>
<feature type="compositionally biased region" description="Basic and acidic residues" evidence="2">
    <location>
        <begin position="23"/>
        <end position="32"/>
    </location>
</feature>
<organism evidence="5 6">
    <name type="scientific">Knufia obscura</name>
    <dbReference type="NCBI Taxonomy" id="1635080"/>
    <lineage>
        <taxon>Eukaryota</taxon>
        <taxon>Fungi</taxon>
        <taxon>Dikarya</taxon>
        <taxon>Ascomycota</taxon>
        <taxon>Pezizomycotina</taxon>
        <taxon>Eurotiomycetes</taxon>
        <taxon>Chaetothyriomycetidae</taxon>
        <taxon>Chaetothyriales</taxon>
        <taxon>Trichomeriaceae</taxon>
        <taxon>Knufia</taxon>
    </lineage>
</organism>
<dbReference type="Pfam" id="PF19305">
    <property type="entry name" value="MmgE_PrpD_C"/>
    <property type="match status" value="1"/>
</dbReference>
<dbReference type="PANTHER" id="PTHR16943">
    <property type="entry name" value="2-METHYLCITRATE DEHYDRATASE-RELATED"/>
    <property type="match status" value="1"/>
</dbReference>
<comment type="similarity">
    <text evidence="1">Belongs to the PrpD family.</text>
</comment>
<dbReference type="PANTHER" id="PTHR16943:SF8">
    <property type="entry name" value="2-METHYLCITRATE DEHYDRATASE"/>
    <property type="match status" value="1"/>
</dbReference>
<keyword evidence="6" id="KW-1185">Reference proteome</keyword>
<evidence type="ECO:0000256" key="1">
    <source>
        <dbReference type="ARBA" id="ARBA00006174"/>
    </source>
</evidence>
<feature type="compositionally biased region" description="Polar residues" evidence="2">
    <location>
        <begin position="99"/>
        <end position="112"/>
    </location>
</feature>
<accession>A0ABR0RRP1</accession>
<evidence type="ECO:0000313" key="5">
    <source>
        <dbReference type="EMBL" id="KAK5943292.1"/>
    </source>
</evidence>
<protein>
    <submittedName>
        <fullName evidence="5">Uncharacterized protein</fullName>
    </submittedName>
</protein>